<comment type="subcellular location">
    <subcellularLocation>
        <location evidence="1">Secreted</location>
    </subcellularLocation>
</comment>
<evidence type="ECO:0000313" key="4">
    <source>
        <dbReference type="EMBL" id="AEX60228.1"/>
    </source>
</evidence>
<evidence type="ECO:0000256" key="2">
    <source>
        <dbReference type="ARBA" id="ARBA00022525"/>
    </source>
</evidence>
<dbReference type="Pfam" id="PF02950">
    <property type="entry name" value="Conotoxin"/>
    <property type="match status" value="1"/>
</dbReference>
<evidence type="ECO:0000256" key="1">
    <source>
        <dbReference type="ARBA" id="ARBA00004613"/>
    </source>
</evidence>
<feature type="signal peptide" evidence="3">
    <location>
        <begin position="1"/>
        <end position="24"/>
    </location>
</feature>
<dbReference type="EMBL" id="JF510741">
    <property type="protein sequence ID" value="AEX60228.1"/>
    <property type="molecule type" value="mRNA"/>
</dbReference>
<dbReference type="GO" id="GO:0005576">
    <property type="term" value="C:extracellular region"/>
    <property type="evidence" value="ECO:0007669"/>
    <property type="project" value="UniProtKB-SubCell"/>
</dbReference>
<dbReference type="AlphaFoldDB" id="H2BKA7"/>
<dbReference type="InterPro" id="IPR004214">
    <property type="entry name" value="Conotoxin"/>
</dbReference>
<organism evidence="4">
    <name type="scientific">Conus caracteristicus</name>
    <name type="common">Characteristic cone</name>
    <dbReference type="NCBI Taxonomy" id="89440"/>
    <lineage>
        <taxon>Eukaryota</taxon>
        <taxon>Metazoa</taxon>
        <taxon>Spiralia</taxon>
        <taxon>Lophotrochozoa</taxon>
        <taxon>Mollusca</taxon>
        <taxon>Gastropoda</taxon>
        <taxon>Caenogastropoda</taxon>
        <taxon>Neogastropoda</taxon>
        <taxon>Conoidea</taxon>
        <taxon>Conidae</taxon>
        <taxon>Conus</taxon>
    </lineage>
</organism>
<keyword evidence="2" id="KW-0964">Secreted</keyword>
<reference evidence="4" key="1">
    <citation type="journal article" date="2013" name="Toxicon">
        <title>Characterizing the evolution and functions of the M-superfamily conotoxins.</title>
        <authorList>
            <person name="Zhou M."/>
            <person name="Wang L."/>
            <person name="Wu Y."/>
            <person name="Zhu X."/>
            <person name="Feng Y."/>
            <person name="Chen Z."/>
            <person name="Li Y."/>
            <person name="Sun D."/>
            <person name="Ren Z."/>
            <person name="Xu A."/>
        </authorList>
    </citation>
    <scope>NUCLEOTIDE SEQUENCE</scope>
</reference>
<evidence type="ECO:0000256" key="3">
    <source>
        <dbReference type="SAM" id="SignalP"/>
    </source>
</evidence>
<protein>
    <submittedName>
        <fullName evidence="4">M superfamily MLKM group conopeptide Ca3-E02</fullName>
    </submittedName>
</protein>
<dbReference type="GO" id="GO:0008200">
    <property type="term" value="F:ion channel inhibitor activity"/>
    <property type="evidence" value="ECO:0007669"/>
    <property type="project" value="InterPro"/>
</dbReference>
<feature type="chain" id="PRO_5003560501" evidence="3">
    <location>
        <begin position="25"/>
        <end position="73"/>
    </location>
</feature>
<proteinExistence type="evidence at transcript level"/>
<accession>H2BKA7</accession>
<sequence length="73" mass="8045">MSKLGVVLFTILVLLPLATLLLEADQPVERQQDLNPQRGTRGIMKHVMSKGMSRRGCCTGQGCWNVPICECCV</sequence>
<keyword evidence="3" id="KW-0732">Signal</keyword>
<name>H2BKA7_CONCB</name>